<evidence type="ECO:0000313" key="10">
    <source>
        <dbReference type="Proteomes" id="UP000289152"/>
    </source>
</evidence>
<dbReference type="GO" id="GO:0034975">
    <property type="term" value="P:protein folding in endoplasmic reticulum"/>
    <property type="evidence" value="ECO:0007669"/>
    <property type="project" value="TreeGrafter"/>
</dbReference>
<keyword evidence="4 8" id="KW-0812">Transmembrane</keyword>
<evidence type="ECO:0000256" key="2">
    <source>
        <dbReference type="ARBA" id="ARBA00009436"/>
    </source>
</evidence>
<reference evidence="9 10" key="1">
    <citation type="submission" date="2016-06" db="EMBL/GenBank/DDBJ databases">
        <title>Evolution of pathogenesis and genome organization in the Tremellales.</title>
        <authorList>
            <person name="Cuomo C."/>
            <person name="Litvintseva A."/>
            <person name="Heitman J."/>
            <person name="Chen Y."/>
            <person name="Sun S."/>
            <person name="Springer D."/>
            <person name="Dromer F."/>
            <person name="Young S."/>
            <person name="Zeng Q."/>
            <person name="Chapman S."/>
            <person name="Gujja S."/>
            <person name="Saif S."/>
            <person name="Birren B."/>
        </authorList>
    </citation>
    <scope>NUCLEOTIDE SEQUENCE [LARGE SCALE GENOMIC DNA]</scope>
    <source>
        <strain evidence="9 10">ATCC 28783</strain>
    </source>
</reference>
<dbReference type="PANTHER" id="PTHR20994:SF0">
    <property type="entry name" value="ER MEMBRANE PROTEIN COMPLEX SUBUNIT 6"/>
    <property type="match status" value="1"/>
</dbReference>
<sequence>MNPSSTASTLRFDPSASPLHPPSLCACFSGLTAGILGLTNYSGFLLYLITSLLSAIFISVLKCGLDPSKYVAQAHSPTGGIKPWKAWWGLTGLGQESLLGFLLFWIGGYGLIHVYD</sequence>
<dbReference type="GO" id="GO:0072546">
    <property type="term" value="C:EMC complex"/>
    <property type="evidence" value="ECO:0007669"/>
    <property type="project" value="InterPro"/>
</dbReference>
<evidence type="ECO:0000256" key="5">
    <source>
        <dbReference type="ARBA" id="ARBA00022824"/>
    </source>
</evidence>
<feature type="transmembrane region" description="Helical" evidence="8">
    <location>
        <begin position="86"/>
        <end position="112"/>
    </location>
</feature>
<comment type="similarity">
    <text evidence="2">Belongs to the EMC6 family.</text>
</comment>
<evidence type="ECO:0000256" key="1">
    <source>
        <dbReference type="ARBA" id="ARBA00004477"/>
    </source>
</evidence>
<dbReference type="EMBL" id="SDIL01000049">
    <property type="protein sequence ID" value="RXK38320.1"/>
    <property type="molecule type" value="Genomic_DNA"/>
</dbReference>
<evidence type="ECO:0000256" key="6">
    <source>
        <dbReference type="ARBA" id="ARBA00022989"/>
    </source>
</evidence>
<comment type="caution">
    <text evidence="9">The sequence shown here is derived from an EMBL/GenBank/DDBJ whole genome shotgun (WGS) entry which is preliminary data.</text>
</comment>
<name>A0A4Q1BKW3_TREME</name>
<dbReference type="FunCoup" id="A0A4Q1BKW3">
    <property type="interactions" value="177"/>
</dbReference>
<dbReference type="STRING" id="5217.A0A4Q1BKW3"/>
<evidence type="ECO:0000313" key="9">
    <source>
        <dbReference type="EMBL" id="RXK38320.1"/>
    </source>
</evidence>
<feature type="transmembrane region" description="Helical" evidence="8">
    <location>
        <begin position="44"/>
        <end position="65"/>
    </location>
</feature>
<dbReference type="Proteomes" id="UP000289152">
    <property type="component" value="Unassembled WGS sequence"/>
</dbReference>
<evidence type="ECO:0000256" key="8">
    <source>
        <dbReference type="SAM" id="Phobius"/>
    </source>
</evidence>
<protein>
    <recommendedName>
        <fullName evidence="3">ER membrane protein complex subunit 6</fullName>
    </recommendedName>
</protein>
<dbReference type="GO" id="GO:0000045">
    <property type="term" value="P:autophagosome assembly"/>
    <property type="evidence" value="ECO:0007669"/>
    <property type="project" value="TreeGrafter"/>
</dbReference>
<evidence type="ECO:0000256" key="3">
    <source>
        <dbReference type="ARBA" id="ARBA00020827"/>
    </source>
</evidence>
<organism evidence="9 10">
    <name type="scientific">Tremella mesenterica</name>
    <name type="common">Jelly fungus</name>
    <dbReference type="NCBI Taxonomy" id="5217"/>
    <lineage>
        <taxon>Eukaryota</taxon>
        <taxon>Fungi</taxon>
        <taxon>Dikarya</taxon>
        <taxon>Basidiomycota</taxon>
        <taxon>Agaricomycotina</taxon>
        <taxon>Tremellomycetes</taxon>
        <taxon>Tremellales</taxon>
        <taxon>Tremellaceae</taxon>
        <taxon>Tremella</taxon>
    </lineage>
</organism>
<evidence type="ECO:0000256" key="7">
    <source>
        <dbReference type="ARBA" id="ARBA00023136"/>
    </source>
</evidence>
<dbReference type="PANTHER" id="PTHR20994">
    <property type="entry name" value="ER MEMBRANE PROTEIN COMPLEX SUBUNIT 6"/>
    <property type="match status" value="1"/>
</dbReference>
<dbReference type="OrthoDB" id="16510at2759"/>
<accession>A0A4Q1BKW3</accession>
<keyword evidence="7 8" id="KW-0472">Membrane</keyword>
<gene>
    <name evidence="9" type="ORF">M231_04362</name>
</gene>
<dbReference type="InterPro" id="IPR008504">
    <property type="entry name" value="Emc6"/>
</dbReference>
<dbReference type="VEuPathDB" id="FungiDB:TREMEDRAFT_62459"/>
<dbReference type="InterPro" id="IPR029008">
    <property type="entry name" value="EMC6-like"/>
</dbReference>
<keyword evidence="10" id="KW-1185">Reference proteome</keyword>
<evidence type="ECO:0000256" key="4">
    <source>
        <dbReference type="ARBA" id="ARBA00022692"/>
    </source>
</evidence>
<keyword evidence="6 8" id="KW-1133">Transmembrane helix</keyword>
<dbReference type="InParanoid" id="A0A4Q1BKW3"/>
<proteinExistence type="inferred from homology"/>
<keyword evidence="5" id="KW-0256">Endoplasmic reticulum</keyword>
<dbReference type="AlphaFoldDB" id="A0A4Q1BKW3"/>
<dbReference type="Pfam" id="PF07019">
    <property type="entry name" value="EMC6"/>
    <property type="match status" value="1"/>
</dbReference>
<comment type="subcellular location">
    <subcellularLocation>
        <location evidence="1">Endoplasmic reticulum membrane</location>
        <topology evidence="1">Multi-pass membrane protein</topology>
    </subcellularLocation>
</comment>